<feature type="transmembrane region" description="Helical" evidence="1">
    <location>
        <begin position="45"/>
        <end position="67"/>
    </location>
</feature>
<name>A0A0K0E5Z6_STRER</name>
<keyword evidence="1" id="KW-0812">Transmembrane</keyword>
<evidence type="ECO:0000256" key="1">
    <source>
        <dbReference type="SAM" id="Phobius"/>
    </source>
</evidence>
<proteinExistence type="predicted"/>
<accession>A0A0K0E5Z6</accession>
<reference evidence="2" key="1">
    <citation type="submission" date="2015-08" db="UniProtKB">
        <authorList>
            <consortium name="WormBaseParasite"/>
        </authorList>
    </citation>
    <scope>IDENTIFICATION</scope>
</reference>
<dbReference type="WBParaSite" id="SSTP_0000492850.1">
    <property type="protein sequence ID" value="SSTP_0000492850.1"/>
    <property type="gene ID" value="SSTP_0000492850"/>
</dbReference>
<keyword evidence="1" id="KW-0472">Membrane</keyword>
<protein>
    <submittedName>
        <fullName evidence="2">Transmembrane protein</fullName>
    </submittedName>
</protein>
<keyword evidence="1" id="KW-1133">Transmembrane helix</keyword>
<organism evidence="2">
    <name type="scientific">Strongyloides stercoralis</name>
    <name type="common">Threadworm</name>
    <dbReference type="NCBI Taxonomy" id="6248"/>
    <lineage>
        <taxon>Eukaryota</taxon>
        <taxon>Metazoa</taxon>
        <taxon>Ecdysozoa</taxon>
        <taxon>Nematoda</taxon>
        <taxon>Chromadorea</taxon>
        <taxon>Rhabditida</taxon>
        <taxon>Tylenchina</taxon>
        <taxon>Panagrolaimomorpha</taxon>
        <taxon>Strongyloidoidea</taxon>
        <taxon>Strongyloididae</taxon>
        <taxon>Strongyloides</taxon>
    </lineage>
</organism>
<evidence type="ECO:0000313" key="2">
    <source>
        <dbReference type="WBParaSite" id="SSTP_0000492850.1"/>
    </source>
</evidence>
<dbReference type="AlphaFoldDB" id="A0A0K0E5Z6"/>
<sequence length="98" mass="11309">MSSGQVTQMILKSWLRGAELVRNLGTQKQMKDFTLGRRRLHLSFVYVWILLGPFMGSMWLLIVCAMSKFPRVFRMSKTESVNIIKCLKELFALKGNPV</sequence>